<dbReference type="GO" id="GO:0030246">
    <property type="term" value="F:carbohydrate binding"/>
    <property type="evidence" value="ECO:0007669"/>
    <property type="project" value="UniProtKB-KW"/>
</dbReference>
<dbReference type="AlphaFoldDB" id="A0A1X7DKT7"/>
<name>A0A1X7DKT7_9BACT</name>
<reference evidence="4" key="1">
    <citation type="submission" date="2017-04" db="EMBL/GenBank/DDBJ databases">
        <authorList>
            <person name="Varghese N."/>
            <person name="Submissions S."/>
        </authorList>
    </citation>
    <scope>NUCLEOTIDE SEQUENCE [LARGE SCALE GENOMIC DNA]</scope>
    <source>
        <strain evidence="4">K3S</strain>
    </source>
</reference>
<dbReference type="InterPro" id="IPR043159">
    <property type="entry name" value="Lectin_gal-bd_sf"/>
</dbReference>
<evidence type="ECO:0000256" key="1">
    <source>
        <dbReference type="SAM" id="SignalP"/>
    </source>
</evidence>
<dbReference type="EMBL" id="FWZU01000003">
    <property type="protein sequence ID" value="SMF17361.1"/>
    <property type="molecule type" value="Genomic_DNA"/>
</dbReference>
<keyword evidence="1" id="KW-0732">Signal</keyword>
<dbReference type="Proteomes" id="UP000192906">
    <property type="component" value="Unassembled WGS sequence"/>
</dbReference>
<evidence type="ECO:0000313" key="3">
    <source>
        <dbReference type="EMBL" id="SMF17361.1"/>
    </source>
</evidence>
<accession>A0A1X7DKT7</accession>
<dbReference type="RefSeq" id="WP_085101759.1">
    <property type="nucleotide sequence ID" value="NZ_FWZU01000003.1"/>
</dbReference>
<evidence type="ECO:0000259" key="2">
    <source>
        <dbReference type="Pfam" id="PF02140"/>
    </source>
</evidence>
<dbReference type="STRING" id="1519643.SAMN06295933_2019"/>
<dbReference type="Pfam" id="PF02140">
    <property type="entry name" value="SUEL_Lectin"/>
    <property type="match status" value="1"/>
</dbReference>
<evidence type="ECO:0000313" key="4">
    <source>
        <dbReference type="Proteomes" id="UP000192906"/>
    </source>
</evidence>
<feature type="domain" description="SUEL-type lectin" evidence="2">
    <location>
        <begin position="75"/>
        <end position="145"/>
    </location>
</feature>
<keyword evidence="3" id="KW-0430">Lectin</keyword>
<sequence>MNNLVRKMFPLVLILSAFVYVQDLSADMKITLKDGKVLTVPVSRENVESIEYSKPVDPDEVTLSGNNKTQVVYREDSIRIESAKYGNVSFELGNELGYKQYFCDAKEALTEMCEGADGCKIIVGSQICGDPYPGKGKYLYVEYSCGDKLKRAKNTQTEIMKLKCP</sequence>
<dbReference type="OrthoDB" id="5455421at2"/>
<organism evidence="3 4">
    <name type="scientific">Desulfovibrio gilichinskyi</name>
    <dbReference type="NCBI Taxonomy" id="1519643"/>
    <lineage>
        <taxon>Bacteria</taxon>
        <taxon>Pseudomonadati</taxon>
        <taxon>Thermodesulfobacteriota</taxon>
        <taxon>Desulfovibrionia</taxon>
        <taxon>Desulfovibrionales</taxon>
        <taxon>Desulfovibrionaceae</taxon>
        <taxon>Desulfovibrio</taxon>
    </lineage>
</organism>
<proteinExistence type="predicted"/>
<feature type="signal peptide" evidence="1">
    <location>
        <begin position="1"/>
        <end position="21"/>
    </location>
</feature>
<keyword evidence="4" id="KW-1185">Reference proteome</keyword>
<protein>
    <submittedName>
        <fullName evidence="3">Galactose binding lectin domain-containing protein</fullName>
    </submittedName>
</protein>
<dbReference type="Gene3D" id="2.60.120.740">
    <property type="match status" value="1"/>
</dbReference>
<dbReference type="InterPro" id="IPR000922">
    <property type="entry name" value="Lectin_gal-bd_dom"/>
</dbReference>
<gene>
    <name evidence="3" type="ORF">SAMN06295933_2019</name>
</gene>
<feature type="chain" id="PRO_5013185803" evidence="1">
    <location>
        <begin position="22"/>
        <end position="165"/>
    </location>
</feature>